<dbReference type="KEGG" id="pif:PITG_09111"/>
<gene>
    <name evidence="2" type="ORF">PITG_09111</name>
</gene>
<feature type="compositionally biased region" description="Polar residues" evidence="1">
    <location>
        <begin position="88"/>
        <end position="102"/>
    </location>
</feature>
<dbReference type="EMBL" id="DS028131">
    <property type="protein sequence ID" value="EEY55212.1"/>
    <property type="molecule type" value="Genomic_DNA"/>
</dbReference>
<sequence length="117" mass="13486">MHLLHQAMPLFAASFFLNVDAASKVRSLNRAVSKNQINRYLRVVSDDERGYFSSLGLKKTQEWINSLVRKITENPKPTQDNIPDETLSHVQPTKEYQASNSRYPKVAQQREINRKSV</sequence>
<dbReference type="InParanoid" id="D0NBQ7"/>
<feature type="region of interest" description="Disordered" evidence="1">
    <location>
        <begin position="73"/>
        <end position="117"/>
    </location>
</feature>
<evidence type="ECO:0000256" key="1">
    <source>
        <dbReference type="SAM" id="MobiDB-lite"/>
    </source>
</evidence>
<dbReference type="GeneID" id="9470463"/>
<dbReference type="AlphaFoldDB" id="D0NBQ7"/>
<protein>
    <submittedName>
        <fullName evidence="2">Secreted RxLR effector peptide protein, putative</fullName>
    </submittedName>
</protein>
<evidence type="ECO:0000313" key="2">
    <source>
        <dbReference type="EMBL" id="EEY55212.1"/>
    </source>
</evidence>
<evidence type="ECO:0000313" key="3">
    <source>
        <dbReference type="Proteomes" id="UP000006643"/>
    </source>
</evidence>
<dbReference type="HOGENOM" id="CLU_2089534_0_0_1"/>
<dbReference type="RefSeq" id="XP_002903436.1">
    <property type="nucleotide sequence ID" value="XM_002903390.2"/>
</dbReference>
<proteinExistence type="predicted"/>
<reference evidence="3" key="1">
    <citation type="journal article" date="2009" name="Nature">
        <title>Genome sequence and analysis of the Irish potato famine pathogen Phytophthora infestans.</title>
        <authorList>
            <consortium name="The Broad Institute Genome Sequencing Platform"/>
            <person name="Haas B.J."/>
            <person name="Kamoun S."/>
            <person name="Zody M.C."/>
            <person name="Jiang R.H."/>
            <person name="Handsaker R.E."/>
            <person name="Cano L.M."/>
            <person name="Grabherr M."/>
            <person name="Kodira C.D."/>
            <person name="Raffaele S."/>
            <person name="Torto-Alalibo T."/>
            <person name="Bozkurt T.O."/>
            <person name="Ah-Fong A.M."/>
            <person name="Alvarado L."/>
            <person name="Anderson V.L."/>
            <person name="Armstrong M.R."/>
            <person name="Avrova A."/>
            <person name="Baxter L."/>
            <person name="Beynon J."/>
            <person name="Boevink P.C."/>
            <person name="Bollmann S.R."/>
            <person name="Bos J.I."/>
            <person name="Bulone V."/>
            <person name="Cai G."/>
            <person name="Cakir C."/>
            <person name="Carrington J.C."/>
            <person name="Chawner M."/>
            <person name="Conti L."/>
            <person name="Costanzo S."/>
            <person name="Ewan R."/>
            <person name="Fahlgren N."/>
            <person name="Fischbach M.A."/>
            <person name="Fugelstad J."/>
            <person name="Gilroy E.M."/>
            <person name="Gnerre S."/>
            <person name="Green P.J."/>
            <person name="Grenville-Briggs L.J."/>
            <person name="Griffith J."/>
            <person name="Grunwald N.J."/>
            <person name="Horn K."/>
            <person name="Horner N.R."/>
            <person name="Hu C.H."/>
            <person name="Huitema E."/>
            <person name="Jeong D.H."/>
            <person name="Jones A.M."/>
            <person name="Jones J.D."/>
            <person name="Jones R.W."/>
            <person name="Karlsson E.K."/>
            <person name="Kunjeti S.G."/>
            <person name="Lamour K."/>
            <person name="Liu Z."/>
            <person name="Ma L."/>
            <person name="Maclean D."/>
            <person name="Chibucos M.C."/>
            <person name="McDonald H."/>
            <person name="McWalters J."/>
            <person name="Meijer H.J."/>
            <person name="Morgan W."/>
            <person name="Morris P.F."/>
            <person name="Munro C.A."/>
            <person name="O'Neill K."/>
            <person name="Ospina-Giraldo M."/>
            <person name="Pinzon A."/>
            <person name="Pritchard L."/>
            <person name="Ramsahoye B."/>
            <person name="Ren Q."/>
            <person name="Restrepo S."/>
            <person name="Roy S."/>
            <person name="Sadanandom A."/>
            <person name="Savidor A."/>
            <person name="Schornack S."/>
            <person name="Schwartz D.C."/>
            <person name="Schumann U.D."/>
            <person name="Schwessinger B."/>
            <person name="Seyer L."/>
            <person name="Sharpe T."/>
            <person name="Silvar C."/>
            <person name="Song J."/>
            <person name="Studholme D.J."/>
            <person name="Sykes S."/>
            <person name="Thines M."/>
            <person name="van de Vondervoort P.J."/>
            <person name="Phuntumart V."/>
            <person name="Wawra S."/>
            <person name="Weide R."/>
            <person name="Win J."/>
            <person name="Young C."/>
            <person name="Zhou S."/>
            <person name="Fry W."/>
            <person name="Meyers B.C."/>
            <person name="van West P."/>
            <person name="Ristaino J."/>
            <person name="Govers F."/>
            <person name="Birch P.R."/>
            <person name="Whisson S.C."/>
            <person name="Judelson H.S."/>
            <person name="Nusbaum C."/>
        </authorList>
    </citation>
    <scope>NUCLEOTIDE SEQUENCE [LARGE SCALE GENOMIC DNA]</scope>
    <source>
        <strain evidence="3">T30-4</strain>
    </source>
</reference>
<feature type="non-terminal residue" evidence="2">
    <location>
        <position position="117"/>
    </location>
</feature>
<organism evidence="2 3">
    <name type="scientific">Phytophthora infestans (strain T30-4)</name>
    <name type="common">Potato late blight agent</name>
    <dbReference type="NCBI Taxonomy" id="403677"/>
    <lineage>
        <taxon>Eukaryota</taxon>
        <taxon>Sar</taxon>
        <taxon>Stramenopiles</taxon>
        <taxon>Oomycota</taxon>
        <taxon>Peronosporomycetes</taxon>
        <taxon>Peronosporales</taxon>
        <taxon>Peronosporaceae</taxon>
        <taxon>Phytophthora</taxon>
    </lineage>
</organism>
<keyword evidence="3" id="KW-1185">Reference proteome</keyword>
<dbReference type="Proteomes" id="UP000006643">
    <property type="component" value="Unassembled WGS sequence"/>
</dbReference>
<accession>D0NBQ7</accession>
<dbReference type="VEuPathDB" id="FungiDB:PITG_09111"/>
<name>D0NBQ7_PHYIT</name>